<dbReference type="InterPro" id="IPR001623">
    <property type="entry name" value="DnaJ_domain"/>
</dbReference>
<feature type="domain" description="J" evidence="2">
    <location>
        <begin position="74"/>
        <end position="134"/>
    </location>
</feature>
<dbReference type="CDD" id="cd06257">
    <property type="entry name" value="DnaJ"/>
    <property type="match status" value="1"/>
</dbReference>
<feature type="non-terminal residue" evidence="3">
    <location>
        <position position="160"/>
    </location>
</feature>
<dbReference type="SMART" id="SM00271">
    <property type="entry name" value="DnaJ"/>
    <property type="match status" value="1"/>
</dbReference>
<evidence type="ECO:0000259" key="2">
    <source>
        <dbReference type="SMART" id="SM00271"/>
    </source>
</evidence>
<evidence type="ECO:0000256" key="1">
    <source>
        <dbReference type="SAM" id="Phobius"/>
    </source>
</evidence>
<accession>A0A1B6ISI8</accession>
<name>A0A1B6ISI8_9HEMI</name>
<feature type="transmembrane region" description="Helical" evidence="1">
    <location>
        <begin position="42"/>
        <end position="63"/>
    </location>
</feature>
<evidence type="ECO:0000313" key="3">
    <source>
        <dbReference type="EMBL" id="JAS89888.1"/>
    </source>
</evidence>
<keyword evidence="1" id="KW-1133">Transmembrane helix</keyword>
<reference evidence="3" key="1">
    <citation type="submission" date="2015-11" db="EMBL/GenBank/DDBJ databases">
        <title>De novo transcriptome assembly of four potential Pierce s Disease insect vectors from Arizona vineyards.</title>
        <authorList>
            <person name="Tassone E.E."/>
        </authorList>
    </citation>
    <scope>NUCLEOTIDE SEQUENCE</scope>
</reference>
<proteinExistence type="predicted"/>
<organism evidence="3">
    <name type="scientific">Homalodisca liturata</name>
    <dbReference type="NCBI Taxonomy" id="320908"/>
    <lineage>
        <taxon>Eukaryota</taxon>
        <taxon>Metazoa</taxon>
        <taxon>Ecdysozoa</taxon>
        <taxon>Arthropoda</taxon>
        <taxon>Hexapoda</taxon>
        <taxon>Insecta</taxon>
        <taxon>Pterygota</taxon>
        <taxon>Neoptera</taxon>
        <taxon>Paraneoptera</taxon>
        <taxon>Hemiptera</taxon>
        <taxon>Auchenorrhyncha</taxon>
        <taxon>Membracoidea</taxon>
        <taxon>Cicadellidae</taxon>
        <taxon>Cicadellinae</taxon>
        <taxon>Proconiini</taxon>
        <taxon>Homalodisca</taxon>
    </lineage>
</organism>
<protein>
    <recommendedName>
        <fullName evidence="2">J domain-containing protein</fullName>
    </recommendedName>
</protein>
<dbReference type="EMBL" id="GECU01017818">
    <property type="protein sequence ID" value="JAS89888.1"/>
    <property type="molecule type" value="Transcribed_RNA"/>
</dbReference>
<dbReference type="Gene3D" id="1.10.287.110">
    <property type="entry name" value="DnaJ domain"/>
    <property type="match status" value="1"/>
</dbReference>
<sequence length="160" mass="17868">SYLLLTLALPVAFFRCYRLWMDSKVHPCRCENCIKRTRGKSLTGMLLLAASFLAVSYLVRNILTIQMARRSAGFDPFTALNVGEGASASEVKKAYKKTVRRLNMKLKVAKTKEAVTAAIMNANKAYKILQDPSAYERWLSEGVEKKLVIAMPAFLIKSSA</sequence>
<dbReference type="InterPro" id="IPR036869">
    <property type="entry name" value="J_dom_sf"/>
</dbReference>
<feature type="non-terminal residue" evidence="3">
    <location>
        <position position="1"/>
    </location>
</feature>
<dbReference type="Pfam" id="PF00226">
    <property type="entry name" value="DnaJ"/>
    <property type="match status" value="1"/>
</dbReference>
<gene>
    <name evidence="3" type="ORF">g.56899</name>
</gene>
<keyword evidence="1" id="KW-0472">Membrane</keyword>
<dbReference type="SUPFAM" id="SSF46565">
    <property type="entry name" value="Chaperone J-domain"/>
    <property type="match status" value="1"/>
</dbReference>
<keyword evidence="1" id="KW-0812">Transmembrane</keyword>
<dbReference type="AlphaFoldDB" id="A0A1B6ISI8"/>